<keyword evidence="3" id="KW-1185">Reference proteome</keyword>
<evidence type="ECO:0000313" key="3">
    <source>
        <dbReference type="Proteomes" id="UP000276133"/>
    </source>
</evidence>
<keyword evidence="1" id="KW-1133">Transmembrane helix</keyword>
<proteinExistence type="predicted"/>
<organism evidence="2 3">
    <name type="scientific">Brachionus plicatilis</name>
    <name type="common">Marine rotifer</name>
    <name type="synonym">Brachionus muelleri</name>
    <dbReference type="NCBI Taxonomy" id="10195"/>
    <lineage>
        <taxon>Eukaryota</taxon>
        <taxon>Metazoa</taxon>
        <taxon>Spiralia</taxon>
        <taxon>Gnathifera</taxon>
        <taxon>Rotifera</taxon>
        <taxon>Eurotatoria</taxon>
        <taxon>Monogononta</taxon>
        <taxon>Pseudotrocha</taxon>
        <taxon>Ploima</taxon>
        <taxon>Brachionidae</taxon>
        <taxon>Brachionus</taxon>
    </lineage>
</organism>
<feature type="transmembrane region" description="Helical" evidence="1">
    <location>
        <begin position="85"/>
        <end position="105"/>
    </location>
</feature>
<dbReference type="Proteomes" id="UP000276133">
    <property type="component" value="Unassembled WGS sequence"/>
</dbReference>
<name>A0A3M7QWL1_BRAPC</name>
<accession>A0A3M7QWL1</accession>
<evidence type="ECO:0000313" key="2">
    <source>
        <dbReference type="EMBL" id="RNA15746.1"/>
    </source>
</evidence>
<keyword evidence="1" id="KW-0472">Membrane</keyword>
<keyword evidence="1" id="KW-0812">Transmembrane</keyword>
<gene>
    <name evidence="2" type="ORF">BpHYR1_033507</name>
</gene>
<sequence length="151" mass="17035">MCFSTGLPRCLALTIKEPPPNDDEETVLDDGLRVMVGFRVGTSGFLKTSSGFEVKTAAKSSSSSSSWFLLEQGFKVNQFTLLKKVLLEFGPFFVLLFFLVLKLVISRDHVICLQTKKLQGCAMKNAYILKKTRKKNSFYMIKHENCVILQI</sequence>
<reference evidence="2 3" key="1">
    <citation type="journal article" date="2018" name="Sci. Rep.">
        <title>Genomic signatures of local adaptation to the degree of environmental predictability in rotifers.</title>
        <authorList>
            <person name="Franch-Gras L."/>
            <person name="Hahn C."/>
            <person name="Garcia-Roger E.M."/>
            <person name="Carmona M.J."/>
            <person name="Serra M."/>
            <person name="Gomez A."/>
        </authorList>
    </citation>
    <scope>NUCLEOTIDE SEQUENCE [LARGE SCALE GENOMIC DNA]</scope>
    <source>
        <strain evidence="2">HYR1</strain>
    </source>
</reference>
<evidence type="ECO:0000256" key="1">
    <source>
        <dbReference type="SAM" id="Phobius"/>
    </source>
</evidence>
<dbReference type="AlphaFoldDB" id="A0A3M7QWL1"/>
<comment type="caution">
    <text evidence="2">The sequence shown here is derived from an EMBL/GenBank/DDBJ whole genome shotgun (WGS) entry which is preliminary data.</text>
</comment>
<dbReference type="EMBL" id="REGN01004895">
    <property type="protein sequence ID" value="RNA15746.1"/>
    <property type="molecule type" value="Genomic_DNA"/>
</dbReference>
<protein>
    <submittedName>
        <fullName evidence="2">Uncharacterized protein</fullName>
    </submittedName>
</protein>